<evidence type="ECO:0000313" key="2">
    <source>
        <dbReference type="EMBL" id="KAK9280843.1"/>
    </source>
</evidence>
<feature type="region of interest" description="Disordered" evidence="1">
    <location>
        <begin position="69"/>
        <end position="124"/>
    </location>
</feature>
<name>A0AAP0RNE3_LIQFO</name>
<keyword evidence="3" id="KW-1185">Reference proteome</keyword>
<feature type="compositionally biased region" description="Polar residues" evidence="1">
    <location>
        <begin position="89"/>
        <end position="100"/>
    </location>
</feature>
<reference evidence="2 3" key="1">
    <citation type="journal article" date="2024" name="Plant J.">
        <title>Genome sequences and population genomics reveal climatic adaptation and genomic divergence between two closely related sweetgum species.</title>
        <authorList>
            <person name="Xu W.Q."/>
            <person name="Ren C.Q."/>
            <person name="Zhang X.Y."/>
            <person name="Comes H.P."/>
            <person name="Liu X.H."/>
            <person name="Li Y.G."/>
            <person name="Kettle C.J."/>
            <person name="Jalonen R."/>
            <person name="Gaisberger H."/>
            <person name="Ma Y.Z."/>
            <person name="Qiu Y.X."/>
        </authorList>
    </citation>
    <scope>NUCLEOTIDE SEQUENCE [LARGE SCALE GENOMIC DNA]</scope>
    <source>
        <strain evidence="2">Hangzhou</strain>
    </source>
</reference>
<evidence type="ECO:0000313" key="3">
    <source>
        <dbReference type="Proteomes" id="UP001415857"/>
    </source>
</evidence>
<dbReference type="Proteomes" id="UP001415857">
    <property type="component" value="Unassembled WGS sequence"/>
</dbReference>
<proteinExistence type="predicted"/>
<accession>A0AAP0RNE3</accession>
<dbReference type="AlphaFoldDB" id="A0AAP0RNE3"/>
<gene>
    <name evidence="2" type="ORF">L1049_003733</name>
</gene>
<comment type="caution">
    <text evidence="2">The sequence shown here is derived from an EMBL/GenBank/DDBJ whole genome shotgun (WGS) entry which is preliminary data.</text>
</comment>
<sequence length="124" mass="13686">MPDALYNLMMLAQVCEEYSLNSGRSYNKQRVDVSEATINSNSLSNKVEIEDKNQDTECVAPSEKKRRIEVSPVGQGRNCAGKKLKTDETGSNTDDGNSSEIPLKGMERGKGEALLKTQFLPEND</sequence>
<protein>
    <submittedName>
        <fullName evidence="2">Uncharacterized protein</fullName>
    </submittedName>
</protein>
<evidence type="ECO:0000256" key="1">
    <source>
        <dbReference type="SAM" id="MobiDB-lite"/>
    </source>
</evidence>
<dbReference type="EMBL" id="JBBPBK010000007">
    <property type="protein sequence ID" value="KAK9280843.1"/>
    <property type="molecule type" value="Genomic_DNA"/>
</dbReference>
<organism evidence="2 3">
    <name type="scientific">Liquidambar formosana</name>
    <name type="common">Formosan gum</name>
    <dbReference type="NCBI Taxonomy" id="63359"/>
    <lineage>
        <taxon>Eukaryota</taxon>
        <taxon>Viridiplantae</taxon>
        <taxon>Streptophyta</taxon>
        <taxon>Embryophyta</taxon>
        <taxon>Tracheophyta</taxon>
        <taxon>Spermatophyta</taxon>
        <taxon>Magnoliopsida</taxon>
        <taxon>eudicotyledons</taxon>
        <taxon>Gunneridae</taxon>
        <taxon>Pentapetalae</taxon>
        <taxon>Saxifragales</taxon>
        <taxon>Altingiaceae</taxon>
        <taxon>Liquidambar</taxon>
    </lineage>
</organism>